<comment type="subcellular location">
    <subcellularLocation>
        <location evidence="1">Cell membrane</location>
        <topology evidence="1">Single-pass membrane protein</topology>
    </subcellularLocation>
</comment>
<feature type="chain" id="PRO_5023913284" evidence="11">
    <location>
        <begin position="25"/>
        <end position="197"/>
    </location>
</feature>
<feature type="domain" description="Immunoglobulin-like beta-sandwich" evidence="12">
    <location>
        <begin position="49"/>
        <end position="122"/>
    </location>
</feature>
<evidence type="ECO:0000256" key="5">
    <source>
        <dbReference type="ARBA" id="ARBA00022737"/>
    </source>
</evidence>
<dbReference type="Proteomes" id="UP000002280">
    <property type="component" value="Chromosome 4"/>
</dbReference>
<keyword evidence="3" id="KW-0812">Transmembrane</keyword>
<evidence type="ECO:0000256" key="11">
    <source>
        <dbReference type="SAM" id="SignalP"/>
    </source>
</evidence>
<dbReference type="GeneTree" id="ENSGT01100000263478"/>
<evidence type="ECO:0000256" key="4">
    <source>
        <dbReference type="ARBA" id="ARBA00022729"/>
    </source>
</evidence>
<evidence type="ECO:0000256" key="10">
    <source>
        <dbReference type="ARBA" id="ARBA00023319"/>
    </source>
</evidence>
<reference evidence="13 14" key="1">
    <citation type="journal article" date="2007" name="Nature">
        <title>Genome of the marsupial Monodelphis domestica reveals innovation in non-coding sequences.</title>
        <authorList>
            <person name="Mikkelsen T.S."/>
            <person name="Wakefield M.J."/>
            <person name="Aken B."/>
            <person name="Amemiya C.T."/>
            <person name="Chang J.L."/>
            <person name="Duke S."/>
            <person name="Garber M."/>
            <person name="Gentles A.J."/>
            <person name="Goodstadt L."/>
            <person name="Heger A."/>
            <person name="Jurka J."/>
            <person name="Kamal M."/>
            <person name="Mauceli E."/>
            <person name="Searle S.M."/>
            <person name="Sharpe T."/>
            <person name="Baker M.L."/>
            <person name="Batzer M.A."/>
            <person name="Benos P.V."/>
            <person name="Belov K."/>
            <person name="Clamp M."/>
            <person name="Cook A."/>
            <person name="Cuff J."/>
            <person name="Das R."/>
            <person name="Davidow L."/>
            <person name="Deakin J.E."/>
            <person name="Fazzari M.J."/>
            <person name="Glass J.L."/>
            <person name="Grabherr M."/>
            <person name="Greally J.M."/>
            <person name="Gu W."/>
            <person name="Hore T.A."/>
            <person name="Huttley G.A."/>
            <person name="Kleber M."/>
            <person name="Jirtle R.L."/>
            <person name="Koina E."/>
            <person name="Lee J.T."/>
            <person name="Mahony S."/>
            <person name="Marra M.A."/>
            <person name="Miller R.D."/>
            <person name="Nicholls R.D."/>
            <person name="Oda M."/>
            <person name="Papenfuss A.T."/>
            <person name="Parra Z.E."/>
            <person name="Pollock D.D."/>
            <person name="Ray D.A."/>
            <person name="Schein J.E."/>
            <person name="Speed T.P."/>
            <person name="Thompson K."/>
            <person name="VandeBerg J.L."/>
            <person name="Wade C.M."/>
            <person name="Walker J.A."/>
            <person name="Waters P.D."/>
            <person name="Webber C."/>
            <person name="Weidman J.R."/>
            <person name="Xie X."/>
            <person name="Zody M.C."/>
            <person name="Baldwin J."/>
            <person name="Abdouelleil A."/>
            <person name="Abdulkadir J."/>
            <person name="Abebe A."/>
            <person name="Abera B."/>
            <person name="Abreu J."/>
            <person name="Acer S.C."/>
            <person name="Aftuck L."/>
            <person name="Alexander A."/>
            <person name="An P."/>
            <person name="Anderson E."/>
            <person name="Anderson S."/>
            <person name="Arachi H."/>
            <person name="Azer M."/>
            <person name="Bachantsang P."/>
            <person name="Barry A."/>
            <person name="Bayul T."/>
            <person name="Berlin A."/>
            <person name="Bessette D."/>
            <person name="Bloom T."/>
            <person name="Bloom T."/>
            <person name="Boguslavskiy L."/>
            <person name="Bonnet C."/>
            <person name="Boukhgalter B."/>
            <person name="Bourzgui I."/>
            <person name="Brown A."/>
            <person name="Cahill P."/>
            <person name="Channer S."/>
            <person name="Cheshatsang Y."/>
            <person name="Chuda L."/>
            <person name="Citroen M."/>
            <person name="Collymore A."/>
            <person name="Cooke P."/>
            <person name="Costello M."/>
            <person name="D'Aco K."/>
            <person name="Daza R."/>
            <person name="De Haan G."/>
            <person name="DeGray S."/>
            <person name="DeMaso C."/>
            <person name="Dhargay N."/>
            <person name="Dooley K."/>
            <person name="Dooley E."/>
            <person name="Doricent M."/>
            <person name="Dorje P."/>
            <person name="Dorjee K."/>
            <person name="Dupes A."/>
            <person name="Elong R."/>
            <person name="Falk J."/>
            <person name="Farina A."/>
            <person name="Faro S."/>
            <person name="Ferguson D."/>
            <person name="Fisher S."/>
            <person name="Foley C.D."/>
            <person name="Franke A."/>
            <person name="Friedrich D."/>
            <person name="Gadbois L."/>
            <person name="Gearin G."/>
            <person name="Gearin C.R."/>
            <person name="Giannoukos G."/>
            <person name="Goode T."/>
            <person name="Graham J."/>
            <person name="Grandbois E."/>
            <person name="Grewal S."/>
            <person name="Gyaltsen K."/>
            <person name="Hafez N."/>
            <person name="Hagos B."/>
            <person name="Hall J."/>
            <person name="Henson C."/>
            <person name="Hollinger A."/>
            <person name="Honan T."/>
            <person name="Huard M.D."/>
            <person name="Hughes L."/>
            <person name="Hurhula B."/>
            <person name="Husby M.E."/>
            <person name="Kamat A."/>
            <person name="Kanga B."/>
            <person name="Kashin S."/>
            <person name="Khazanovich D."/>
            <person name="Kisner P."/>
            <person name="Lance K."/>
            <person name="Lara M."/>
            <person name="Lee W."/>
            <person name="Lennon N."/>
            <person name="Letendre F."/>
            <person name="LeVine R."/>
            <person name="Lipovsky A."/>
            <person name="Liu X."/>
            <person name="Liu J."/>
            <person name="Liu S."/>
            <person name="Lokyitsang T."/>
            <person name="Lokyitsang Y."/>
            <person name="Lubonja R."/>
            <person name="Lui A."/>
            <person name="MacDonald P."/>
            <person name="Magnisalis V."/>
            <person name="Maru K."/>
            <person name="Matthews C."/>
            <person name="McCusker W."/>
            <person name="McDonough S."/>
            <person name="Mehta T."/>
            <person name="Meldrim J."/>
            <person name="Meneus L."/>
            <person name="Mihai O."/>
            <person name="Mihalev A."/>
            <person name="Mihova T."/>
            <person name="Mittelman R."/>
            <person name="Mlenga V."/>
            <person name="Montmayeur A."/>
            <person name="Mulrain L."/>
            <person name="Navidi A."/>
            <person name="Naylor J."/>
            <person name="Negash T."/>
            <person name="Nguyen T."/>
            <person name="Nguyen N."/>
            <person name="Nicol R."/>
            <person name="Norbu C."/>
            <person name="Norbu N."/>
            <person name="Novod N."/>
            <person name="O'Neill B."/>
            <person name="Osman S."/>
            <person name="Markiewicz E."/>
            <person name="Oyono O.L."/>
            <person name="Patti C."/>
            <person name="Phunkhang P."/>
            <person name="Pierre F."/>
            <person name="Priest M."/>
            <person name="Raghuraman S."/>
            <person name="Rege F."/>
            <person name="Reyes R."/>
            <person name="Rise C."/>
            <person name="Rogov P."/>
            <person name="Ross K."/>
            <person name="Ryan E."/>
            <person name="Settipalli S."/>
            <person name="Shea T."/>
            <person name="Sherpa N."/>
            <person name="Shi L."/>
            <person name="Shih D."/>
            <person name="Sparrow T."/>
            <person name="Spaulding J."/>
            <person name="Stalker J."/>
            <person name="Stange-Thomann N."/>
            <person name="Stavropoulos S."/>
            <person name="Stone C."/>
            <person name="Strader C."/>
            <person name="Tesfaye S."/>
            <person name="Thomson T."/>
            <person name="Thoulutsang Y."/>
            <person name="Thoulutsang D."/>
            <person name="Topham K."/>
            <person name="Topping I."/>
            <person name="Tsamla T."/>
            <person name="Vassiliev H."/>
            <person name="Vo A."/>
            <person name="Wangchuk T."/>
            <person name="Wangdi T."/>
            <person name="Weiand M."/>
            <person name="Wilkinson J."/>
            <person name="Wilson A."/>
            <person name="Yadav S."/>
            <person name="Young G."/>
            <person name="Yu Q."/>
            <person name="Zembek L."/>
            <person name="Zhong D."/>
            <person name="Zimmer A."/>
            <person name="Zwirko Z."/>
            <person name="Jaffe D.B."/>
            <person name="Alvarez P."/>
            <person name="Brockman W."/>
            <person name="Butler J."/>
            <person name="Chin C."/>
            <person name="Gnerre S."/>
            <person name="MacCallum I."/>
            <person name="Graves J.A."/>
            <person name="Ponting C.P."/>
            <person name="Breen M."/>
            <person name="Samollow P.B."/>
            <person name="Lander E.S."/>
            <person name="Lindblad-Toh K."/>
        </authorList>
    </citation>
    <scope>NUCLEOTIDE SEQUENCE [LARGE SCALE GENOMIC DNA]</scope>
</reference>
<dbReference type="SUPFAM" id="SSF48726">
    <property type="entry name" value="Immunoglobulin"/>
    <property type="match status" value="2"/>
</dbReference>
<keyword evidence="4 11" id="KW-0732">Signal</keyword>
<accession>A0A5F8GMG9</accession>
<feature type="signal peptide" evidence="11">
    <location>
        <begin position="1"/>
        <end position="24"/>
    </location>
</feature>
<dbReference type="GO" id="GO:0005886">
    <property type="term" value="C:plasma membrane"/>
    <property type="evidence" value="ECO:0007669"/>
    <property type="project" value="UniProtKB-SubCell"/>
</dbReference>
<evidence type="ECO:0000313" key="14">
    <source>
        <dbReference type="Proteomes" id="UP000002280"/>
    </source>
</evidence>
<dbReference type="Gene3D" id="2.60.40.10">
    <property type="entry name" value="Immunoglobulins"/>
    <property type="match status" value="2"/>
</dbReference>
<dbReference type="FunFam" id="2.60.40.10:FF:000049">
    <property type="entry name" value="Leukocyte immunoglobulin-like receptor subfamily B member 1"/>
    <property type="match status" value="1"/>
</dbReference>
<keyword evidence="10" id="KW-0393">Immunoglobulin domain</keyword>
<keyword evidence="7" id="KW-0472">Membrane</keyword>
<dbReference type="PANTHER" id="PTHR11738">
    <property type="entry name" value="MHC CLASS I NK CELL RECEPTOR"/>
    <property type="match status" value="1"/>
</dbReference>
<evidence type="ECO:0000256" key="9">
    <source>
        <dbReference type="ARBA" id="ARBA00023180"/>
    </source>
</evidence>
<protein>
    <submittedName>
        <fullName evidence="13">Leukocyte immunoglobulin-like receptor subfamily A member 6</fullName>
    </submittedName>
</protein>
<name>A0A5F8GMG9_MONDO</name>
<dbReference type="Ensembl" id="ENSMODT00000058804.1">
    <property type="protein sequence ID" value="ENSMODP00000048888.1"/>
    <property type="gene ID" value="ENSMODG00000025594.3"/>
</dbReference>
<dbReference type="Pfam" id="PF00047">
    <property type="entry name" value="ig"/>
    <property type="match status" value="1"/>
</dbReference>
<dbReference type="InterPro" id="IPR013783">
    <property type="entry name" value="Ig-like_fold"/>
</dbReference>
<reference evidence="13" key="3">
    <citation type="submission" date="2025-09" db="UniProtKB">
        <authorList>
            <consortium name="Ensembl"/>
        </authorList>
    </citation>
    <scope>IDENTIFICATION</scope>
</reference>
<proteinExistence type="predicted"/>
<dbReference type="AlphaFoldDB" id="A0A5F8GMG9"/>
<reference evidence="13" key="2">
    <citation type="submission" date="2025-08" db="UniProtKB">
        <authorList>
            <consortium name="Ensembl"/>
        </authorList>
    </citation>
    <scope>IDENTIFICATION</scope>
</reference>
<keyword evidence="14" id="KW-1185">Reference proteome</keyword>
<keyword evidence="2" id="KW-1003">Cell membrane</keyword>
<dbReference type="InterPro" id="IPR013151">
    <property type="entry name" value="Immunoglobulin_dom"/>
</dbReference>
<evidence type="ECO:0000256" key="6">
    <source>
        <dbReference type="ARBA" id="ARBA00022989"/>
    </source>
</evidence>
<keyword evidence="6" id="KW-1133">Transmembrane helix</keyword>
<keyword evidence="8" id="KW-1015">Disulfide bond</keyword>
<dbReference type="PANTHER" id="PTHR11738:SF179">
    <property type="entry name" value="LEUKOCYTE IMMUNOGLOBULIN-LIKE RECEPTOR SUBFAMILY A MEMBER 5"/>
    <property type="match status" value="1"/>
</dbReference>
<dbReference type="InterPro" id="IPR036179">
    <property type="entry name" value="Ig-like_dom_sf"/>
</dbReference>
<organism evidence="13 14">
    <name type="scientific">Monodelphis domestica</name>
    <name type="common">Gray short-tailed opossum</name>
    <dbReference type="NCBI Taxonomy" id="13616"/>
    <lineage>
        <taxon>Eukaryota</taxon>
        <taxon>Metazoa</taxon>
        <taxon>Chordata</taxon>
        <taxon>Craniata</taxon>
        <taxon>Vertebrata</taxon>
        <taxon>Euteleostomi</taxon>
        <taxon>Mammalia</taxon>
        <taxon>Metatheria</taxon>
        <taxon>Didelphimorphia</taxon>
        <taxon>Didelphidae</taxon>
        <taxon>Monodelphis</taxon>
    </lineage>
</organism>
<evidence type="ECO:0000256" key="1">
    <source>
        <dbReference type="ARBA" id="ARBA00004162"/>
    </source>
</evidence>
<keyword evidence="5" id="KW-0677">Repeat</keyword>
<evidence type="ECO:0000256" key="7">
    <source>
        <dbReference type="ARBA" id="ARBA00023136"/>
    </source>
</evidence>
<evidence type="ECO:0000256" key="3">
    <source>
        <dbReference type="ARBA" id="ARBA00022692"/>
    </source>
</evidence>
<keyword evidence="9" id="KW-0325">Glycoprotein</keyword>
<dbReference type="InterPro" id="IPR050412">
    <property type="entry name" value="Ig-like_Receptors_ImmuneReg"/>
</dbReference>
<evidence type="ECO:0000313" key="13">
    <source>
        <dbReference type="Ensembl" id="ENSMODP00000048888.1"/>
    </source>
</evidence>
<gene>
    <name evidence="13" type="primary">LOC103098786</name>
</gene>
<evidence type="ECO:0000256" key="8">
    <source>
        <dbReference type="ARBA" id="ARBA00023157"/>
    </source>
</evidence>
<evidence type="ECO:0000259" key="12">
    <source>
        <dbReference type="Pfam" id="PF00047"/>
    </source>
</evidence>
<evidence type="ECO:0000256" key="2">
    <source>
        <dbReference type="ARBA" id="ARBA00022475"/>
    </source>
</evidence>
<sequence>MTPAFSVLLCLGTYWCFYSHSSYGWSKCSDPLKLVVTGLSAPPSLAVLPSSEVASGQSMTLQCRSELYYDWFTLCKDGKEISRRRTQSHGRGRQADFLAVNLTHDGTYQCYGFHSSSPYQWSSPSAPLVFLVSGTFSTSPESENKPSGLSRLQAGILVDVSACPILTSYRKPLLIPSLSPSPAVRDSLLREMIYLCL</sequence>
<dbReference type="Bgee" id="ENSMODG00000025594">
    <property type="expression patterns" value="Expressed in spermatid and 6 other cell types or tissues"/>
</dbReference>